<protein>
    <recommendedName>
        <fullName evidence="7">Transmembrane protein</fullName>
    </recommendedName>
</protein>
<dbReference type="Pfam" id="PF10081">
    <property type="entry name" value="Abhydrolase_9"/>
    <property type="match status" value="1"/>
</dbReference>
<feature type="domain" description="Alpha/beta-hydrolase N-terminal" evidence="4">
    <location>
        <begin position="75"/>
        <end position="282"/>
    </location>
</feature>
<evidence type="ECO:0000259" key="3">
    <source>
        <dbReference type="Pfam" id="PF10081"/>
    </source>
</evidence>
<dbReference type="RefSeq" id="WP_083020429.1">
    <property type="nucleotide sequence ID" value="NZ_AP022584.1"/>
</dbReference>
<dbReference type="InterPro" id="IPR027788">
    <property type="entry name" value="Alpha/beta-hydrolase_N_dom"/>
</dbReference>
<proteinExistence type="predicted"/>
<dbReference type="InterPro" id="IPR012037">
    <property type="entry name" value="Alpha/beta-hydrolase_fam"/>
</dbReference>
<keyword evidence="2" id="KW-0812">Transmembrane</keyword>
<sequence length="594" mass="65148">MSEPGSATNIDTGDKPADDIEESPGAGPEAAPEPAPAPRAGRAAPTLPWTEKPWWVRHYTFTGTTVGLIFIWLSLTPSLLPRGPLFQGLVSGLSGAIGYGLGVFSVWLVRFMREKDHSPPPPRWAWKVLIPIGVVGQVLMAIWFHVWQDDVRDLMGVAHLKWYDYPLSGVLSLVVLFTVVEIGQFTRWLVRFLVNQVDRFVPFRLSATIVVVTLAVLTVTVLNGVVLKFAMRTMNDTFASANNEMNPDSAPPKTALRSGGPESLVSWESLGHQGRVFVEGGPKVDDLTAFNGAPAAEPIRAYAGLNSADGITATAELAARELQRTGGLRRAVVAVATTTGTGWINEAEATALEYMYNGNTAIVSMQYSFLPSWLSFLVDKENARHAGQALFEAVDRLIRQMPEGQRPKLVVFGESLGSFGGEASFMSLNNVLARTDGALFSGPTFQNTIWTDLTTTRDAGSPEWLPIYDDGRYVRFVARSGNLARPKDPWDHPRVVYLQHASDPIAWWTPDLVFSKPDWLRERRGYDVLPQTRWIPVVTFLQVSADMAVAVDVPDGHGHRYVADVADGWAAVMSPPGWTPEKTAKLRPLLHAGD</sequence>
<feature type="compositionally biased region" description="Polar residues" evidence="1">
    <location>
        <begin position="1"/>
        <end position="11"/>
    </location>
</feature>
<dbReference type="PIRSF" id="PIRSF007542">
    <property type="entry name" value="UCP007542"/>
    <property type="match status" value="1"/>
</dbReference>
<feature type="transmembrane region" description="Helical" evidence="2">
    <location>
        <begin position="202"/>
        <end position="227"/>
    </location>
</feature>
<feature type="region of interest" description="Disordered" evidence="1">
    <location>
        <begin position="1"/>
        <end position="45"/>
    </location>
</feature>
<feature type="transmembrane region" description="Helical" evidence="2">
    <location>
        <begin position="59"/>
        <end position="80"/>
    </location>
</feature>
<keyword evidence="2" id="KW-0472">Membrane</keyword>
<keyword evidence="2" id="KW-1133">Transmembrane helix</keyword>
<evidence type="ECO:0000313" key="5">
    <source>
        <dbReference type="EMBL" id="BBY13932.1"/>
    </source>
</evidence>
<evidence type="ECO:0008006" key="7">
    <source>
        <dbReference type="Google" id="ProtNLM"/>
    </source>
</evidence>
<feature type="transmembrane region" description="Helical" evidence="2">
    <location>
        <begin position="124"/>
        <end position="147"/>
    </location>
</feature>
<reference evidence="5 6" key="1">
    <citation type="journal article" date="2019" name="Emerg. Microbes Infect.">
        <title>Comprehensive subspecies identification of 175 nontuberculous mycobacteria species based on 7547 genomic profiles.</title>
        <authorList>
            <person name="Matsumoto Y."/>
            <person name="Kinjo T."/>
            <person name="Motooka D."/>
            <person name="Nabeya D."/>
            <person name="Jung N."/>
            <person name="Uechi K."/>
            <person name="Horii T."/>
            <person name="Iida T."/>
            <person name="Fujita J."/>
            <person name="Nakamura S."/>
        </authorList>
    </citation>
    <scope>NUCLEOTIDE SEQUENCE [LARGE SCALE GENOMIC DNA]</scope>
    <source>
        <strain evidence="5 6">JCM 17324</strain>
    </source>
</reference>
<gene>
    <name evidence="5" type="ORF">MMARJ_46720</name>
</gene>
<evidence type="ECO:0000256" key="1">
    <source>
        <dbReference type="SAM" id="MobiDB-lite"/>
    </source>
</evidence>
<dbReference type="EMBL" id="AP022584">
    <property type="protein sequence ID" value="BBY13932.1"/>
    <property type="molecule type" value="Genomic_DNA"/>
</dbReference>
<organism evidence="5 6">
    <name type="scientific">Mycobacterium marseillense</name>
    <dbReference type="NCBI Taxonomy" id="701042"/>
    <lineage>
        <taxon>Bacteria</taxon>
        <taxon>Bacillati</taxon>
        <taxon>Actinomycetota</taxon>
        <taxon>Actinomycetes</taxon>
        <taxon>Mycobacteriales</taxon>
        <taxon>Mycobacteriaceae</taxon>
        <taxon>Mycobacterium</taxon>
        <taxon>Mycobacterium avium complex (MAC)</taxon>
    </lineage>
</organism>
<name>A0ABN5ZYJ8_9MYCO</name>
<evidence type="ECO:0000259" key="4">
    <source>
        <dbReference type="Pfam" id="PF15420"/>
    </source>
</evidence>
<keyword evidence="6" id="KW-1185">Reference proteome</keyword>
<feature type="transmembrane region" description="Helical" evidence="2">
    <location>
        <begin position="167"/>
        <end position="190"/>
    </location>
</feature>
<dbReference type="Proteomes" id="UP000466831">
    <property type="component" value="Chromosome"/>
</dbReference>
<dbReference type="InterPro" id="IPR027787">
    <property type="entry name" value="Alpha/beta-hydrolase_catalytic"/>
</dbReference>
<accession>A0ABN5ZYJ8</accession>
<feature type="transmembrane region" description="Helical" evidence="2">
    <location>
        <begin position="92"/>
        <end position="112"/>
    </location>
</feature>
<dbReference type="Pfam" id="PF15420">
    <property type="entry name" value="Abhydrolase_9_N"/>
    <property type="match status" value="1"/>
</dbReference>
<evidence type="ECO:0000256" key="2">
    <source>
        <dbReference type="SAM" id="Phobius"/>
    </source>
</evidence>
<evidence type="ECO:0000313" key="6">
    <source>
        <dbReference type="Proteomes" id="UP000466831"/>
    </source>
</evidence>
<feature type="domain" description="Alpha/beta-hydrolase catalytic" evidence="3">
    <location>
        <begin position="299"/>
        <end position="586"/>
    </location>
</feature>